<dbReference type="PANTHER" id="PTHR38600:SF1">
    <property type="entry name" value="TRANSCRIPTIONAL REGULATORY PROTEIN"/>
    <property type="match status" value="1"/>
</dbReference>
<proteinExistence type="predicted"/>
<dbReference type="PATRIC" id="fig|394096.3.peg.2750"/>
<dbReference type="SMART" id="SM00418">
    <property type="entry name" value="HTH_ARSR"/>
    <property type="match status" value="1"/>
</dbReference>
<dbReference type="GO" id="GO:0003700">
    <property type="term" value="F:DNA-binding transcription factor activity"/>
    <property type="evidence" value="ECO:0007669"/>
    <property type="project" value="InterPro"/>
</dbReference>
<dbReference type="InterPro" id="IPR011991">
    <property type="entry name" value="ArsR-like_HTH"/>
</dbReference>
<comment type="caution">
    <text evidence="2">The sequence shown here is derived from an EMBL/GenBank/DDBJ whole genome shotgun (WGS) entry which is preliminary data.</text>
</comment>
<feature type="domain" description="HTH arsR-type" evidence="1">
    <location>
        <begin position="10"/>
        <end position="105"/>
    </location>
</feature>
<evidence type="ECO:0000313" key="2">
    <source>
        <dbReference type="EMBL" id="KFE69677.1"/>
    </source>
</evidence>
<dbReference type="Proteomes" id="UP000028725">
    <property type="component" value="Unassembled WGS sequence"/>
</dbReference>
<dbReference type="OrthoDB" id="9791888at2"/>
<gene>
    <name evidence="2" type="ORF">DB31_6652</name>
</gene>
<dbReference type="Gene3D" id="1.10.10.10">
    <property type="entry name" value="Winged helix-like DNA-binding domain superfamily/Winged helix DNA-binding domain"/>
    <property type="match status" value="1"/>
</dbReference>
<dbReference type="RefSeq" id="WP_044187066.1">
    <property type="nucleotide sequence ID" value="NZ_JMCB01000004.1"/>
</dbReference>
<protein>
    <submittedName>
        <fullName evidence="2">Transcriptional regulator, ArsR family protein</fullName>
    </submittedName>
</protein>
<dbReference type="STRING" id="394096.DB31_6652"/>
<name>A0A085WPR4_9BACT</name>
<sequence>MSARRPSAGVAEGGLRASAPIFAALGDETRLRLVSRLCTDGPMSIARLTDGAGVTRQAVTKHLHVLAEAGVVRSLRHGRESIWELEPGPLEEARRCLDSISQQWDASLGRLKMLVEGPEDS</sequence>
<dbReference type="NCBIfam" id="NF033788">
    <property type="entry name" value="HTH_metalloreg"/>
    <property type="match status" value="1"/>
</dbReference>
<keyword evidence="3" id="KW-1185">Reference proteome</keyword>
<organism evidence="2 3">
    <name type="scientific">Hyalangium minutum</name>
    <dbReference type="NCBI Taxonomy" id="394096"/>
    <lineage>
        <taxon>Bacteria</taxon>
        <taxon>Pseudomonadati</taxon>
        <taxon>Myxococcota</taxon>
        <taxon>Myxococcia</taxon>
        <taxon>Myxococcales</taxon>
        <taxon>Cystobacterineae</taxon>
        <taxon>Archangiaceae</taxon>
        <taxon>Hyalangium</taxon>
    </lineage>
</organism>
<dbReference type="SUPFAM" id="SSF46785">
    <property type="entry name" value="Winged helix' DNA-binding domain"/>
    <property type="match status" value="1"/>
</dbReference>
<dbReference type="AlphaFoldDB" id="A0A085WPR4"/>
<reference evidence="2 3" key="1">
    <citation type="submission" date="2014-04" db="EMBL/GenBank/DDBJ databases">
        <title>Genome assembly of Hyalangium minutum DSM 14724.</title>
        <authorList>
            <person name="Sharma G."/>
            <person name="Subramanian S."/>
        </authorList>
    </citation>
    <scope>NUCLEOTIDE SEQUENCE [LARGE SCALE GENOMIC DNA]</scope>
    <source>
        <strain evidence="2 3">DSM 14724</strain>
    </source>
</reference>
<evidence type="ECO:0000259" key="1">
    <source>
        <dbReference type="PROSITE" id="PS50987"/>
    </source>
</evidence>
<dbReference type="Pfam" id="PF12840">
    <property type="entry name" value="HTH_20"/>
    <property type="match status" value="1"/>
</dbReference>
<dbReference type="InterPro" id="IPR036388">
    <property type="entry name" value="WH-like_DNA-bd_sf"/>
</dbReference>
<dbReference type="EMBL" id="JMCB01000004">
    <property type="protein sequence ID" value="KFE69677.1"/>
    <property type="molecule type" value="Genomic_DNA"/>
</dbReference>
<dbReference type="InterPro" id="IPR001845">
    <property type="entry name" value="HTH_ArsR_DNA-bd_dom"/>
</dbReference>
<evidence type="ECO:0000313" key="3">
    <source>
        <dbReference type="Proteomes" id="UP000028725"/>
    </source>
</evidence>
<dbReference type="PRINTS" id="PR00778">
    <property type="entry name" value="HTHARSR"/>
</dbReference>
<dbReference type="CDD" id="cd00090">
    <property type="entry name" value="HTH_ARSR"/>
    <property type="match status" value="1"/>
</dbReference>
<dbReference type="PROSITE" id="PS50987">
    <property type="entry name" value="HTH_ARSR_2"/>
    <property type="match status" value="1"/>
</dbReference>
<accession>A0A085WPR4</accession>
<dbReference type="InterPro" id="IPR036390">
    <property type="entry name" value="WH_DNA-bd_sf"/>
</dbReference>
<dbReference type="PANTHER" id="PTHR38600">
    <property type="entry name" value="TRANSCRIPTIONAL REGULATORY PROTEIN"/>
    <property type="match status" value="1"/>
</dbReference>